<comment type="caution">
    <text evidence="1">The sequence shown here is derived from an EMBL/GenBank/DDBJ whole genome shotgun (WGS) entry which is preliminary data.</text>
</comment>
<evidence type="ECO:0000313" key="1">
    <source>
        <dbReference type="EMBL" id="CAG6398346.1"/>
    </source>
</evidence>
<sequence length="262" mass="27697">MRGTGEWPGVGHNRGMPTPPDHAVLYPDVAAAGSLAAALRAAAEGCPGTAPAISSGSDPLLHATVASGLPHRQPLEVRAWVHGRRWSIRGTGPFENLALVDGRTDDLAAVARVAKAWHDGADLDDIALAASFVHLTGRFEIPHLDPARLTASEWQAMRQEAADMDYTWQETYQALIEAAHAEPTLRALYPFTSHWTLRFSLTTQPGLTVVGPCLSARSDGTYAVGTTMAADQDLGRFATPHEAVAAAAHHLPSGLGPVTLGT</sequence>
<reference evidence="1" key="1">
    <citation type="submission" date="2021-05" db="EMBL/GenBank/DDBJ databases">
        <authorList>
            <person name="Arsene-Ploetze F."/>
        </authorList>
    </citation>
    <scope>NUCLEOTIDE SEQUENCE</scope>
    <source>
        <strain evidence="1">DSM 42138</strain>
    </source>
</reference>
<keyword evidence="2" id="KW-1185">Reference proteome</keyword>
<dbReference type="AlphaFoldDB" id="A0A9W4DY85"/>
<dbReference type="InterPro" id="IPR045682">
    <property type="entry name" value="DUF6193"/>
</dbReference>
<accession>A0A9W4DY85</accession>
<dbReference type="EMBL" id="CAJSLV010000103">
    <property type="protein sequence ID" value="CAG6398346.1"/>
    <property type="molecule type" value="Genomic_DNA"/>
</dbReference>
<proteinExistence type="predicted"/>
<dbReference type="Pfam" id="PF19692">
    <property type="entry name" value="DUF6193"/>
    <property type="match status" value="1"/>
</dbReference>
<protein>
    <submittedName>
        <fullName evidence="1">Uncharacterized protein</fullName>
    </submittedName>
</protein>
<gene>
    <name evidence="1" type="ORF">SCOCK_70030</name>
</gene>
<name>A0A9W4DY85_9ACTN</name>
<evidence type="ECO:0000313" key="2">
    <source>
        <dbReference type="Proteomes" id="UP001152519"/>
    </source>
</evidence>
<organism evidence="1 2">
    <name type="scientific">Actinacidiphila cocklensis</name>
    <dbReference type="NCBI Taxonomy" id="887465"/>
    <lineage>
        <taxon>Bacteria</taxon>
        <taxon>Bacillati</taxon>
        <taxon>Actinomycetota</taxon>
        <taxon>Actinomycetes</taxon>
        <taxon>Kitasatosporales</taxon>
        <taxon>Streptomycetaceae</taxon>
        <taxon>Actinacidiphila</taxon>
    </lineage>
</organism>
<dbReference type="Proteomes" id="UP001152519">
    <property type="component" value="Unassembled WGS sequence"/>
</dbReference>